<dbReference type="Proteomes" id="UP000095453">
    <property type="component" value="Unassembled WGS sequence"/>
</dbReference>
<dbReference type="SUPFAM" id="SSF47413">
    <property type="entry name" value="lambda repressor-like DNA-binding domains"/>
    <property type="match status" value="1"/>
</dbReference>
<dbReference type="PROSITE" id="PS50943">
    <property type="entry name" value="HTH_CROC1"/>
    <property type="match status" value="1"/>
</dbReference>
<protein>
    <submittedName>
        <fullName evidence="2">Anaerobic benzoate catabolism transcriptional regulator</fullName>
    </submittedName>
</protein>
<gene>
    <name evidence="2" type="ORF">ERS852444_01084</name>
</gene>
<proteinExistence type="predicted"/>
<dbReference type="GO" id="GO:0003677">
    <property type="term" value="F:DNA binding"/>
    <property type="evidence" value="ECO:0007669"/>
    <property type="project" value="InterPro"/>
</dbReference>
<dbReference type="InterPro" id="IPR001387">
    <property type="entry name" value="Cro/C1-type_HTH"/>
</dbReference>
<dbReference type="CDD" id="cd00093">
    <property type="entry name" value="HTH_XRE"/>
    <property type="match status" value="1"/>
</dbReference>
<dbReference type="InterPro" id="IPR010982">
    <property type="entry name" value="Lambda_DNA-bd_dom_sf"/>
</dbReference>
<name>A0A173SN06_9FIRM</name>
<dbReference type="EMBL" id="CYXX01000006">
    <property type="protein sequence ID" value="CUM91872.1"/>
    <property type="molecule type" value="Genomic_DNA"/>
</dbReference>
<dbReference type="RefSeq" id="WP_005933665.1">
    <property type="nucleotide sequence ID" value="NZ_CYXX01000006.1"/>
</dbReference>
<dbReference type="SMART" id="SM00530">
    <property type="entry name" value="HTH_XRE"/>
    <property type="match status" value="1"/>
</dbReference>
<dbReference type="Gene3D" id="1.10.260.40">
    <property type="entry name" value="lambda repressor-like DNA-binding domains"/>
    <property type="match status" value="1"/>
</dbReference>
<evidence type="ECO:0000313" key="2">
    <source>
        <dbReference type="EMBL" id="CUM91872.1"/>
    </source>
</evidence>
<reference evidence="2 3" key="1">
    <citation type="submission" date="2015-09" db="EMBL/GenBank/DDBJ databases">
        <authorList>
            <consortium name="Pathogen Informatics"/>
        </authorList>
    </citation>
    <scope>NUCLEOTIDE SEQUENCE [LARGE SCALE GENOMIC DNA]</scope>
    <source>
        <strain evidence="2 3">2789STDY5608887</strain>
    </source>
</reference>
<sequence length="122" mass="13818">MAKVEDCPGFETFGADVKAAREAKRLARKTLAEMVGIEWRYLANIENQGAIPSLPVMIQLIKVCGLPVERYFNPEIMREESEQRQRVSHKLKLCPEEYLPIIEGAIDGALKMEQTAKQKEDA</sequence>
<evidence type="ECO:0000313" key="3">
    <source>
        <dbReference type="Proteomes" id="UP000095453"/>
    </source>
</evidence>
<dbReference type="AlphaFoldDB" id="A0A173SN06"/>
<organism evidence="2 3">
    <name type="scientific">Roseburia inulinivorans</name>
    <dbReference type="NCBI Taxonomy" id="360807"/>
    <lineage>
        <taxon>Bacteria</taxon>
        <taxon>Bacillati</taxon>
        <taxon>Bacillota</taxon>
        <taxon>Clostridia</taxon>
        <taxon>Lachnospirales</taxon>
        <taxon>Lachnospiraceae</taxon>
        <taxon>Roseburia</taxon>
    </lineage>
</organism>
<evidence type="ECO:0000259" key="1">
    <source>
        <dbReference type="PROSITE" id="PS50943"/>
    </source>
</evidence>
<accession>A0A173SN06</accession>
<feature type="domain" description="HTH cro/C1-type" evidence="1">
    <location>
        <begin position="17"/>
        <end position="71"/>
    </location>
</feature>
<dbReference type="GeneID" id="79840580"/>
<dbReference type="Pfam" id="PF01381">
    <property type="entry name" value="HTH_3"/>
    <property type="match status" value="1"/>
</dbReference>